<organism evidence="2 3">
    <name type="scientific">Marinobacter suaedae</name>
    <dbReference type="NCBI Taxonomy" id="3057675"/>
    <lineage>
        <taxon>Bacteria</taxon>
        <taxon>Pseudomonadati</taxon>
        <taxon>Pseudomonadota</taxon>
        <taxon>Gammaproteobacteria</taxon>
        <taxon>Pseudomonadales</taxon>
        <taxon>Marinobacteraceae</taxon>
        <taxon>Marinobacter</taxon>
    </lineage>
</organism>
<dbReference type="Pfam" id="PF16289">
    <property type="entry name" value="PIN_12"/>
    <property type="match status" value="1"/>
</dbReference>
<gene>
    <name evidence="2" type="ORF">QVZ43_10960</name>
</gene>
<feature type="domain" description="DUF4935" evidence="1">
    <location>
        <begin position="6"/>
        <end position="175"/>
    </location>
</feature>
<accession>A0ABT8W255</accession>
<reference evidence="2" key="1">
    <citation type="submission" date="2023-07" db="EMBL/GenBank/DDBJ databases">
        <title>Marinobacter sp. chi1 genome sequencing and assembly.</title>
        <authorList>
            <person name="Park S."/>
        </authorList>
    </citation>
    <scope>NUCLEOTIDE SEQUENCE</scope>
    <source>
        <strain evidence="2">Chi1</strain>
    </source>
</reference>
<evidence type="ECO:0000259" key="1">
    <source>
        <dbReference type="Pfam" id="PF16289"/>
    </source>
</evidence>
<dbReference type="EMBL" id="JAUMIS010000002">
    <property type="protein sequence ID" value="MDO3722243.1"/>
    <property type="molecule type" value="Genomic_DNA"/>
</dbReference>
<proteinExistence type="predicted"/>
<comment type="caution">
    <text evidence="2">The sequence shown here is derived from an EMBL/GenBank/DDBJ whole genome shotgun (WGS) entry which is preliminary data.</text>
</comment>
<evidence type="ECO:0000313" key="2">
    <source>
        <dbReference type="EMBL" id="MDO3722243.1"/>
    </source>
</evidence>
<keyword evidence="3" id="KW-1185">Reference proteome</keyword>
<name>A0ABT8W255_9GAMM</name>
<protein>
    <submittedName>
        <fullName evidence="2">PIN domain-containing protein</fullName>
    </submittedName>
</protein>
<dbReference type="RefSeq" id="WP_302909970.1">
    <property type="nucleotide sequence ID" value="NZ_JAUMIS010000002.1"/>
</dbReference>
<dbReference type="Proteomes" id="UP001168640">
    <property type="component" value="Unassembled WGS sequence"/>
</dbReference>
<dbReference type="InterPro" id="IPR032557">
    <property type="entry name" value="DUF4935"/>
</dbReference>
<sequence>MDYGAITIDTSIFDEKGLALESGILKTLEQFKGRPLHLVLSEMVVREVHGHLKKKAGDAREQVLKALRDSKKHLSASEGEVELAKEALVPDVEDGEVAKRRLAAFVASTGAEIIPAVGQVDLDQIIKRYFESAPPFAATGNKKNEFPDAIALLSLESWGKKNGCKILAVAKDNDWKRFADDSEYIEVIEDLAEAISKFQPPSDAIQFCSRISTTLPQGRPEELYDLLSGYLEGAVENLVLYPEATSQFYYDPEYVDVSLVDFDFVLDKAGNALLQPVQGRGELLVVEAKINVIAEAAASLSLSVRDSIDKDYVIIGHASASETIEFESEVLLTFEGDFSQGEEGVELTGFELLSYPTEVDFGEIEPDWWSEDQTV</sequence>
<evidence type="ECO:0000313" key="3">
    <source>
        <dbReference type="Proteomes" id="UP001168640"/>
    </source>
</evidence>